<dbReference type="EMBL" id="BORB01000018">
    <property type="protein sequence ID" value="GIN58059.1"/>
    <property type="molecule type" value="Genomic_DNA"/>
</dbReference>
<sequence length="81" mass="9621">MKLAIKMPNFLRVIDEKMKLFLGVVFIKTLLLLLLREFYIKVFSCQPPSLSQGKTYYEQIDLKKKEKLLDNSFMKEAKFVE</sequence>
<evidence type="ECO:0000313" key="2">
    <source>
        <dbReference type="EMBL" id="GIN58059.1"/>
    </source>
</evidence>
<feature type="transmembrane region" description="Helical" evidence="1">
    <location>
        <begin position="20"/>
        <end position="39"/>
    </location>
</feature>
<evidence type="ECO:0000256" key="1">
    <source>
        <dbReference type="SAM" id="Phobius"/>
    </source>
</evidence>
<organism evidence="2 3">
    <name type="scientific">Lederbergia ruris</name>
    <dbReference type="NCBI Taxonomy" id="217495"/>
    <lineage>
        <taxon>Bacteria</taxon>
        <taxon>Bacillati</taxon>
        <taxon>Bacillota</taxon>
        <taxon>Bacilli</taxon>
        <taxon>Bacillales</taxon>
        <taxon>Bacillaceae</taxon>
        <taxon>Lederbergia</taxon>
    </lineage>
</organism>
<name>A0ABQ4KLN5_9BACI</name>
<comment type="caution">
    <text evidence="2">The sequence shown here is derived from an EMBL/GenBank/DDBJ whole genome shotgun (WGS) entry which is preliminary data.</text>
</comment>
<gene>
    <name evidence="2" type="ORF">J8TS2_23780</name>
</gene>
<keyword evidence="3" id="KW-1185">Reference proteome</keyword>
<keyword evidence="1" id="KW-0812">Transmembrane</keyword>
<reference evidence="2 3" key="1">
    <citation type="submission" date="2021-03" db="EMBL/GenBank/DDBJ databases">
        <title>Antimicrobial resistance genes in bacteria isolated from Japanese honey, and their potential for conferring macrolide and lincosamide resistance in the American foulbrood pathogen Paenibacillus larvae.</title>
        <authorList>
            <person name="Okamoto M."/>
            <person name="Kumagai M."/>
            <person name="Kanamori H."/>
            <person name="Takamatsu D."/>
        </authorList>
    </citation>
    <scope>NUCLEOTIDE SEQUENCE [LARGE SCALE GENOMIC DNA]</scope>
    <source>
        <strain evidence="2 3">J8TS2</strain>
    </source>
</reference>
<keyword evidence="1" id="KW-1133">Transmembrane helix</keyword>
<proteinExistence type="predicted"/>
<dbReference type="Proteomes" id="UP000679950">
    <property type="component" value="Unassembled WGS sequence"/>
</dbReference>
<evidence type="ECO:0000313" key="3">
    <source>
        <dbReference type="Proteomes" id="UP000679950"/>
    </source>
</evidence>
<protein>
    <submittedName>
        <fullName evidence="2">Uncharacterized protein</fullName>
    </submittedName>
</protein>
<accession>A0ABQ4KLN5</accession>
<keyword evidence="1" id="KW-0472">Membrane</keyword>